<keyword evidence="5 6" id="KW-0472">Membrane</keyword>
<proteinExistence type="predicted"/>
<keyword evidence="8" id="KW-1185">Reference proteome</keyword>
<reference evidence="7 8" key="1">
    <citation type="submission" date="2024-09" db="EMBL/GenBank/DDBJ databases">
        <authorList>
            <person name="Sun Q."/>
            <person name="Mori K."/>
        </authorList>
    </citation>
    <scope>NUCLEOTIDE SEQUENCE [LARGE SCALE GENOMIC DNA]</scope>
    <source>
        <strain evidence="7 8">KCTC 23315</strain>
    </source>
</reference>
<evidence type="ECO:0000256" key="5">
    <source>
        <dbReference type="ARBA" id="ARBA00023136"/>
    </source>
</evidence>
<dbReference type="Pfam" id="PF03899">
    <property type="entry name" value="ATP-synt_I"/>
    <property type="match status" value="1"/>
</dbReference>
<evidence type="ECO:0000313" key="7">
    <source>
        <dbReference type="EMBL" id="MFC0049636.1"/>
    </source>
</evidence>
<evidence type="ECO:0000256" key="3">
    <source>
        <dbReference type="ARBA" id="ARBA00022692"/>
    </source>
</evidence>
<dbReference type="Proteomes" id="UP001589813">
    <property type="component" value="Unassembled WGS sequence"/>
</dbReference>
<feature type="transmembrane region" description="Helical" evidence="6">
    <location>
        <begin position="12"/>
        <end position="32"/>
    </location>
</feature>
<sequence length="157" mass="17999">MVAKKRQISILARAFCTVVLHLFRWCFVPLTTTKQRYKLIFKTFLWQSLAGFALAALCLAAWDKLAAKSVLIGVYCVVVPHSLFTWYVFRFRADIQPDLVLKSVYRGESLKFLLLALLVATALKHALMIPWLFFGGLVFALIMQALLPILINYDNWD</sequence>
<comment type="subcellular location">
    <subcellularLocation>
        <location evidence="1">Cell membrane</location>
        <topology evidence="1">Multi-pass membrane protein</topology>
    </subcellularLocation>
</comment>
<feature type="transmembrane region" description="Helical" evidence="6">
    <location>
        <begin position="132"/>
        <end position="151"/>
    </location>
</feature>
<name>A0ABV6BFI0_9GAMM</name>
<evidence type="ECO:0000313" key="8">
    <source>
        <dbReference type="Proteomes" id="UP001589813"/>
    </source>
</evidence>
<dbReference type="RefSeq" id="WP_377245880.1">
    <property type="nucleotide sequence ID" value="NZ_JBHLXP010000004.1"/>
</dbReference>
<keyword evidence="3 6" id="KW-0812">Transmembrane</keyword>
<gene>
    <name evidence="7" type="ORF">ACFFJP_15165</name>
</gene>
<feature type="transmembrane region" description="Helical" evidence="6">
    <location>
        <begin position="44"/>
        <end position="62"/>
    </location>
</feature>
<comment type="caution">
    <text evidence="7">The sequence shown here is derived from an EMBL/GenBank/DDBJ whole genome shotgun (WGS) entry which is preliminary data.</text>
</comment>
<dbReference type="EMBL" id="JBHLXP010000004">
    <property type="protein sequence ID" value="MFC0049636.1"/>
    <property type="molecule type" value="Genomic_DNA"/>
</dbReference>
<accession>A0ABV6BFI0</accession>
<protein>
    <submittedName>
        <fullName evidence="7">ATP synthase subunit I</fullName>
    </submittedName>
</protein>
<organism evidence="7 8">
    <name type="scientific">Rheinheimera tilapiae</name>
    <dbReference type="NCBI Taxonomy" id="875043"/>
    <lineage>
        <taxon>Bacteria</taxon>
        <taxon>Pseudomonadati</taxon>
        <taxon>Pseudomonadota</taxon>
        <taxon>Gammaproteobacteria</taxon>
        <taxon>Chromatiales</taxon>
        <taxon>Chromatiaceae</taxon>
        <taxon>Rheinheimera</taxon>
    </lineage>
</organism>
<keyword evidence="2" id="KW-1003">Cell membrane</keyword>
<dbReference type="InterPro" id="IPR005598">
    <property type="entry name" value="ATP_synth_I"/>
</dbReference>
<evidence type="ECO:0000256" key="2">
    <source>
        <dbReference type="ARBA" id="ARBA00022475"/>
    </source>
</evidence>
<evidence type="ECO:0000256" key="4">
    <source>
        <dbReference type="ARBA" id="ARBA00022989"/>
    </source>
</evidence>
<evidence type="ECO:0000256" key="1">
    <source>
        <dbReference type="ARBA" id="ARBA00004651"/>
    </source>
</evidence>
<keyword evidence="4 6" id="KW-1133">Transmembrane helix</keyword>
<evidence type="ECO:0000256" key="6">
    <source>
        <dbReference type="SAM" id="Phobius"/>
    </source>
</evidence>
<feature type="transmembrane region" description="Helical" evidence="6">
    <location>
        <begin position="69"/>
        <end position="89"/>
    </location>
</feature>